<dbReference type="SUPFAM" id="SSF51735">
    <property type="entry name" value="NAD(P)-binding Rossmann-fold domains"/>
    <property type="match status" value="1"/>
</dbReference>
<gene>
    <name evidence="2" type="ORF">AWN68_09355</name>
</gene>
<dbReference type="InterPro" id="IPR013154">
    <property type="entry name" value="ADH-like_N"/>
</dbReference>
<dbReference type="EMBL" id="LRDB01000050">
    <property type="protein sequence ID" value="KYG72896.1"/>
    <property type="molecule type" value="Genomic_DNA"/>
</dbReference>
<dbReference type="OrthoDB" id="648910at2"/>
<evidence type="ECO:0000259" key="1">
    <source>
        <dbReference type="SMART" id="SM00829"/>
    </source>
</evidence>
<dbReference type="Pfam" id="PF13602">
    <property type="entry name" value="ADH_zinc_N_2"/>
    <property type="match status" value="1"/>
</dbReference>
<dbReference type="InterPro" id="IPR011032">
    <property type="entry name" value="GroES-like_sf"/>
</dbReference>
<dbReference type="Pfam" id="PF08240">
    <property type="entry name" value="ADH_N"/>
    <property type="match status" value="1"/>
</dbReference>
<dbReference type="CDD" id="cd08267">
    <property type="entry name" value="MDR1"/>
    <property type="match status" value="1"/>
</dbReference>
<dbReference type="GO" id="GO:0016491">
    <property type="term" value="F:oxidoreductase activity"/>
    <property type="evidence" value="ECO:0007669"/>
    <property type="project" value="InterPro"/>
</dbReference>
<comment type="caution">
    <text evidence="2">The sequence shown here is derived from an EMBL/GenBank/DDBJ whole genome shotgun (WGS) entry which is preliminary data.</text>
</comment>
<dbReference type="InterPro" id="IPR036291">
    <property type="entry name" value="NAD(P)-bd_dom_sf"/>
</dbReference>
<organism evidence="2 3">
    <name type="scientific">Roseivirga echinicomitans</name>
    <dbReference type="NCBI Taxonomy" id="296218"/>
    <lineage>
        <taxon>Bacteria</taxon>
        <taxon>Pseudomonadati</taxon>
        <taxon>Bacteroidota</taxon>
        <taxon>Cytophagia</taxon>
        <taxon>Cytophagales</taxon>
        <taxon>Roseivirgaceae</taxon>
        <taxon>Roseivirga</taxon>
    </lineage>
</organism>
<keyword evidence="3" id="KW-1185">Reference proteome</keyword>
<dbReference type="SUPFAM" id="SSF50129">
    <property type="entry name" value="GroES-like"/>
    <property type="match status" value="1"/>
</dbReference>
<dbReference type="PANTHER" id="PTHR44013:SF1">
    <property type="entry name" value="ZINC-TYPE ALCOHOL DEHYDROGENASE-LIKE PROTEIN C16A3.02C"/>
    <property type="match status" value="1"/>
</dbReference>
<dbReference type="Gene3D" id="3.40.50.720">
    <property type="entry name" value="NAD(P)-binding Rossmann-like Domain"/>
    <property type="match status" value="1"/>
</dbReference>
<feature type="domain" description="Enoyl reductase (ER)" evidence="1">
    <location>
        <begin position="10"/>
        <end position="321"/>
    </location>
</feature>
<proteinExistence type="predicted"/>
<reference evidence="2 3" key="1">
    <citation type="submission" date="2016-01" db="EMBL/GenBank/DDBJ databases">
        <title>Genome sequencing of Roseivirga echinicomitans KMM 6058.</title>
        <authorList>
            <person name="Selvaratnam C."/>
            <person name="Thevarajoo S."/>
            <person name="Goh K.M."/>
            <person name="Ee R."/>
            <person name="Chan K.-G."/>
            <person name="Chong C.S."/>
        </authorList>
    </citation>
    <scope>NUCLEOTIDE SEQUENCE [LARGE SCALE GENOMIC DNA]</scope>
    <source>
        <strain evidence="2 3">KMM 6058</strain>
    </source>
</reference>
<dbReference type="InterPro" id="IPR052733">
    <property type="entry name" value="Chloroplast_QOR"/>
</dbReference>
<dbReference type="RefSeq" id="WP_068417609.1">
    <property type="nucleotide sequence ID" value="NZ_LRDB01000050.1"/>
</dbReference>
<dbReference type="AlphaFoldDB" id="A0A150X2F4"/>
<dbReference type="InterPro" id="IPR020843">
    <property type="entry name" value="ER"/>
</dbReference>
<dbReference type="Gene3D" id="3.90.180.10">
    <property type="entry name" value="Medium-chain alcohol dehydrogenases, catalytic domain"/>
    <property type="match status" value="1"/>
</dbReference>
<evidence type="ECO:0000313" key="2">
    <source>
        <dbReference type="EMBL" id="KYG72896.1"/>
    </source>
</evidence>
<protein>
    <submittedName>
        <fullName evidence="2">NADPH:quinone oxidoreductase</fullName>
    </submittedName>
</protein>
<dbReference type="Proteomes" id="UP000075615">
    <property type="component" value="Unassembled WGS sequence"/>
</dbReference>
<evidence type="ECO:0000313" key="3">
    <source>
        <dbReference type="Proteomes" id="UP000075615"/>
    </source>
</evidence>
<dbReference type="PANTHER" id="PTHR44013">
    <property type="entry name" value="ZINC-TYPE ALCOHOL DEHYDROGENASE-LIKE PROTEIN C16A3.02C"/>
    <property type="match status" value="1"/>
</dbReference>
<name>A0A150X2F4_9BACT</name>
<accession>A0A150X2F4</accession>
<sequence length="324" mass="35574">MKAVICTKYGPPEVLQIQEVEKPVPKDNEVLVKVYASTVSAADYKVRSFDLPTSIWLPARLLLGLRKPRKCILGMELSGVIESVGKNVKSFKVGDQVFAATLQTFGAYAEYICLPKDGPIALIPINISFKEAAAIPIGARTAFHYLKTIGQINIGQKVLIYGASGSVGTYAVQLAKYFGAKVTAICSTANMSLVKSLGADEVIDYTRQDYIKQLKKYDIIFVTVDKLPFSICKKALDYKGTYLNVGRPLKNLAMLWASLASSKKIIVGENSPENSEVLNILKKIVEEGQLKAVIDRSYHLDQIVEAHQYADQGHKKGNLVITVN</sequence>
<dbReference type="SMART" id="SM00829">
    <property type="entry name" value="PKS_ER"/>
    <property type="match status" value="1"/>
</dbReference>
<dbReference type="STRING" id="296218.AWN68_09355"/>